<evidence type="ECO:0000256" key="14">
    <source>
        <dbReference type="PROSITE-ProRule" id="PRU00146"/>
    </source>
</evidence>
<sequence>MEEHFTFVSPPECPVFRPTKEEFRDPLEYIEQIRPIAIKSGICRIIPPDDWTPPFSVNVNSFQFTPRVQKLYELEAQSRIKLNFMTKLSQFVKLQGSDKLKVPNINGRHVDLYKLHKLVHESGGYDHIIANKLWPKIANKMGYKNNSHAYSLRTHYEKIILPYDMMIAGDHDSNIYIAPPMVKPKPVLHPSTTKKRKSVQPEPIDNSLMETSNELKRLQFSGAGPRIFINTKDELKIEEDLISGPLKRKCLSDYVCKTCGSGDKEDRLLICDNDECQDCYHCDCLIPPLAQVPKQSWKCHNCVLEVLSKKPVEYGFPSSSITYTLYEFGKSADRFKANYFGKELHELVPCNTVEKEFWRILQSFNDDIIVEYGADIHSSHQGSGFPTFENIKNGKCVRNNGEPNMDLAVQYSTELWNLNVLPITKKSVLRFIRGNIDGMKVPWCYVGMVFSSFCWHIEDHWSYSINYLHWGEPKTWYGVSSENAIQFETAMRKQAPELFDNHEDLLHHITTIMNPNILMKEGVPVYRTDQQAGQFVVTFPRAYHAGFNQGFNFAEAVNFCPANWLLMGRLCVEHYAQLHRHCVFSHDELLCTIAEAALLEQDNISEDEIPIKYPLMSGLNMCSSDIYLDTNIRRTVHAELEIILEEERKNRLKIEALNILKTEQTMFENLKDDERACGICQTTCFLSAFRCNCVNDELKMDDDLKIENKSRRIVCLRHIDNVCSVCPISDWTFLYRFTLADMDRLLSGLEVRLQDFHSWEADIKAHCTEGPISFDVTEPDKRWSLDQLQMRLNEGGECGFDSCEEFVKARGLLERGQNLTNVCKHWLKAIQNSEDCSKLDEFDESRHHVPKSVLIDCVRDNGSVEIKNINVASLTEENLAHMNQTLTRFPLRLPCEQFEQMVARLLQWRQDSHTLMGLNMINPGVLLPKVVHLFEEAKRLFPGWTAFTDERTCLMLLGKSLQWLVRIRECEDAVKAGKSAHLGQSEGAFSLPINLVKESTVFELVTHGETLISSVKETASELGDLGTRFLFPISVSLQPALDGLYEVVAEINRLREELSQLPKRGISSQILASLKEATERCLCMGVRVNELDDTRTRLYKACLDVILVTKPGRFIDMHHASQLIQLGSALFSEGVLDRESSTLTQKHLSGKTQITLMSRSIRKLKASYIGCNIEHINNESCSSGCNDFDFLKILLPRYFSFDQNLNRERLAQNSGQFLQIWHSSAVNENQIISLMRLYQTMIVEELSSIEAMNSKKPFEVHSDSHCCVCEQSQCELNSSYCSLCKPRSNRPSINEVAQLNKLLKQCPNIVSVYGIALQALSKRTVTWLESLVALIRLHAKYLSRFYAEIKNSKLTVPVCIKELFSQTSSYEKKPIDNDRFKDLFINLTYLRRVGYCLEVNVESYVAVLSILIESIKNDINSSNYHSVNVEPKSNITSIDI</sequence>
<dbReference type="GO" id="GO:0032259">
    <property type="term" value="P:methylation"/>
    <property type="evidence" value="ECO:0007669"/>
    <property type="project" value="UniProtKB-KW"/>
</dbReference>
<keyword evidence="11" id="KW-0408">Iron</keyword>
<feature type="domain" description="PHD-type" evidence="15">
    <location>
        <begin position="253"/>
        <end position="305"/>
    </location>
</feature>
<dbReference type="GO" id="GO:0008270">
    <property type="term" value="F:zinc ion binding"/>
    <property type="evidence" value="ECO:0007669"/>
    <property type="project" value="UniProtKB-KW"/>
</dbReference>
<reference evidence="19" key="1">
    <citation type="submission" date="2018-05" db="EMBL/GenBank/DDBJ databases">
        <title>Identification of lysine-specific demethylase in planarian Dugesia japonica.</title>
        <authorList>
            <person name="Ma K."/>
            <person name="Guo F."/>
            <person name="Wu M."/>
        </authorList>
    </citation>
    <scope>NUCLEOTIDE SEQUENCE</scope>
</reference>
<keyword evidence="10" id="KW-0560">Oxidoreductase</keyword>
<dbReference type="InterPro" id="IPR019786">
    <property type="entry name" value="Zinc_finger_PHD-type_CS"/>
</dbReference>
<evidence type="ECO:0000259" key="15">
    <source>
        <dbReference type="PROSITE" id="PS50016"/>
    </source>
</evidence>
<dbReference type="GO" id="GO:0005634">
    <property type="term" value="C:nucleus"/>
    <property type="evidence" value="ECO:0007669"/>
    <property type="project" value="UniProtKB-SubCell"/>
</dbReference>
<dbReference type="Pfam" id="PF21323">
    <property type="entry name" value="KDM5_C-hel"/>
    <property type="match status" value="1"/>
</dbReference>
<evidence type="ECO:0000256" key="8">
    <source>
        <dbReference type="ARBA" id="ARBA00022853"/>
    </source>
</evidence>
<dbReference type="PANTHER" id="PTHR10694">
    <property type="entry name" value="LYSINE-SPECIFIC DEMETHYLASE"/>
    <property type="match status" value="1"/>
</dbReference>
<dbReference type="SMR" id="A0A481NV48"/>
<feature type="domain" description="JmjN" evidence="17">
    <location>
        <begin position="13"/>
        <end position="54"/>
    </location>
</feature>
<keyword evidence="19" id="KW-0489">Methyltransferase</keyword>
<keyword evidence="12" id="KW-0539">Nucleus</keyword>
<feature type="domain" description="ARID" evidence="16">
    <location>
        <begin position="78"/>
        <end position="168"/>
    </location>
</feature>
<keyword evidence="6 14" id="KW-0863">Zinc-finger</keyword>
<dbReference type="Pfam" id="PF02928">
    <property type="entry name" value="zf-C5HC2"/>
    <property type="match status" value="1"/>
</dbReference>
<evidence type="ECO:0000256" key="5">
    <source>
        <dbReference type="ARBA" id="ARBA00022723"/>
    </source>
</evidence>
<keyword evidence="5" id="KW-0479">Metal-binding</keyword>
<dbReference type="EMBL" id="MH369794">
    <property type="protein sequence ID" value="QAV53948.1"/>
    <property type="molecule type" value="mRNA"/>
</dbReference>
<protein>
    <recommendedName>
        <fullName evidence="4">[histone H3]-trimethyl-L-lysine(4) demethylase</fullName>
        <ecNumber evidence="4">1.14.11.67</ecNumber>
    </recommendedName>
</protein>
<dbReference type="PROSITE" id="PS51011">
    <property type="entry name" value="ARID"/>
    <property type="match status" value="1"/>
</dbReference>
<keyword evidence="9" id="KW-0223">Dioxygenase</keyword>
<dbReference type="SUPFAM" id="SSF46774">
    <property type="entry name" value="ARID-like"/>
    <property type="match status" value="1"/>
</dbReference>
<evidence type="ECO:0000256" key="1">
    <source>
        <dbReference type="ARBA" id="ARBA00001954"/>
    </source>
</evidence>
<dbReference type="InterPro" id="IPR003347">
    <property type="entry name" value="JmjC_dom"/>
</dbReference>
<proteinExistence type="evidence at transcript level"/>
<dbReference type="GO" id="GO:0008168">
    <property type="term" value="F:methyltransferase activity"/>
    <property type="evidence" value="ECO:0007669"/>
    <property type="project" value="UniProtKB-KW"/>
</dbReference>
<dbReference type="GO" id="GO:0006355">
    <property type="term" value="P:regulation of DNA-templated transcription"/>
    <property type="evidence" value="ECO:0007669"/>
    <property type="project" value="TreeGrafter"/>
</dbReference>
<dbReference type="InterPro" id="IPR036431">
    <property type="entry name" value="ARID_dom_sf"/>
</dbReference>
<dbReference type="Gene3D" id="2.60.120.650">
    <property type="entry name" value="Cupin"/>
    <property type="match status" value="1"/>
</dbReference>
<dbReference type="InterPro" id="IPR019787">
    <property type="entry name" value="Znf_PHD-finger"/>
</dbReference>
<dbReference type="PROSITE" id="PS51183">
    <property type="entry name" value="JMJN"/>
    <property type="match status" value="1"/>
</dbReference>
<evidence type="ECO:0000256" key="3">
    <source>
        <dbReference type="ARBA" id="ARBA00006801"/>
    </source>
</evidence>
<evidence type="ECO:0000256" key="12">
    <source>
        <dbReference type="ARBA" id="ARBA00023242"/>
    </source>
</evidence>
<dbReference type="PROSITE" id="PS51184">
    <property type="entry name" value="JMJC"/>
    <property type="match status" value="1"/>
</dbReference>
<evidence type="ECO:0000259" key="18">
    <source>
        <dbReference type="PROSITE" id="PS51184"/>
    </source>
</evidence>
<dbReference type="SMART" id="SM00545">
    <property type="entry name" value="JmjN"/>
    <property type="match status" value="1"/>
</dbReference>
<dbReference type="SMART" id="SM00558">
    <property type="entry name" value="JmjC"/>
    <property type="match status" value="1"/>
</dbReference>
<dbReference type="Gene3D" id="1.10.150.60">
    <property type="entry name" value="ARID DNA-binding domain"/>
    <property type="match status" value="1"/>
</dbReference>
<evidence type="ECO:0000256" key="6">
    <source>
        <dbReference type="ARBA" id="ARBA00022771"/>
    </source>
</evidence>
<dbReference type="SUPFAM" id="SSF57903">
    <property type="entry name" value="FYVE/PHD zinc finger"/>
    <property type="match status" value="1"/>
</dbReference>
<dbReference type="Pfam" id="PF00628">
    <property type="entry name" value="PHD"/>
    <property type="match status" value="1"/>
</dbReference>
<dbReference type="GO" id="GO:0000785">
    <property type="term" value="C:chromatin"/>
    <property type="evidence" value="ECO:0007669"/>
    <property type="project" value="TreeGrafter"/>
</dbReference>
<dbReference type="PROSITE" id="PS01359">
    <property type="entry name" value="ZF_PHD_1"/>
    <property type="match status" value="1"/>
</dbReference>
<dbReference type="SMART" id="SM00501">
    <property type="entry name" value="BRIGHT"/>
    <property type="match status" value="1"/>
</dbReference>
<dbReference type="InterPro" id="IPR048615">
    <property type="entry name" value="KDM5_C-hel"/>
</dbReference>
<dbReference type="FunFam" id="1.10.150.60:FF:000016">
    <property type="entry name" value="Putative Lysine-specific demethylase 5B"/>
    <property type="match status" value="1"/>
</dbReference>
<dbReference type="EC" id="1.14.11.67" evidence="4"/>
<dbReference type="Pfam" id="PF02375">
    <property type="entry name" value="JmjN"/>
    <property type="match status" value="1"/>
</dbReference>
<dbReference type="PROSITE" id="PS50016">
    <property type="entry name" value="ZF_PHD_2"/>
    <property type="match status" value="1"/>
</dbReference>
<dbReference type="Pfam" id="PF01388">
    <property type="entry name" value="ARID"/>
    <property type="match status" value="1"/>
</dbReference>
<dbReference type="SUPFAM" id="SSF51197">
    <property type="entry name" value="Clavaminate synthase-like"/>
    <property type="match status" value="1"/>
</dbReference>
<comment type="catalytic activity">
    <reaction evidence="13">
        <text>N(6),N(6),N(6)-trimethyl-L-lysyl(4)-[histone H3] + 3 2-oxoglutarate + 3 O2 = L-lysyl(4)-[histone H3] + 3 formaldehyde + 3 succinate + 3 CO2</text>
        <dbReference type="Rhea" id="RHEA:60208"/>
        <dbReference type="Rhea" id="RHEA-COMP:15537"/>
        <dbReference type="Rhea" id="RHEA-COMP:15547"/>
        <dbReference type="ChEBI" id="CHEBI:15379"/>
        <dbReference type="ChEBI" id="CHEBI:16526"/>
        <dbReference type="ChEBI" id="CHEBI:16810"/>
        <dbReference type="ChEBI" id="CHEBI:16842"/>
        <dbReference type="ChEBI" id="CHEBI:29969"/>
        <dbReference type="ChEBI" id="CHEBI:30031"/>
        <dbReference type="ChEBI" id="CHEBI:61961"/>
        <dbReference type="EC" id="1.14.11.67"/>
    </reaction>
</comment>
<evidence type="ECO:0000256" key="9">
    <source>
        <dbReference type="ARBA" id="ARBA00022964"/>
    </source>
</evidence>
<evidence type="ECO:0000259" key="17">
    <source>
        <dbReference type="PROSITE" id="PS51183"/>
    </source>
</evidence>
<dbReference type="InterPro" id="IPR001606">
    <property type="entry name" value="ARID_dom"/>
</dbReference>
<dbReference type="InterPro" id="IPR003349">
    <property type="entry name" value="JmjN"/>
</dbReference>
<organism evidence="19">
    <name type="scientific">Dugesia japonica</name>
    <name type="common">Planarian</name>
    <dbReference type="NCBI Taxonomy" id="6161"/>
    <lineage>
        <taxon>Eukaryota</taxon>
        <taxon>Metazoa</taxon>
        <taxon>Spiralia</taxon>
        <taxon>Lophotrochozoa</taxon>
        <taxon>Platyhelminthes</taxon>
        <taxon>Rhabditophora</taxon>
        <taxon>Seriata</taxon>
        <taxon>Tricladida</taxon>
        <taxon>Continenticola</taxon>
        <taxon>Geoplanoidea</taxon>
        <taxon>Dugesiidae</taxon>
        <taxon>Dugesia</taxon>
    </lineage>
</organism>
<keyword evidence="7" id="KW-0862">Zinc</keyword>
<evidence type="ECO:0000256" key="10">
    <source>
        <dbReference type="ARBA" id="ARBA00023002"/>
    </source>
</evidence>
<evidence type="ECO:0000259" key="16">
    <source>
        <dbReference type="PROSITE" id="PS51011"/>
    </source>
</evidence>
<accession>A0A481NV48</accession>
<evidence type="ECO:0000256" key="2">
    <source>
        <dbReference type="ARBA" id="ARBA00004123"/>
    </source>
</evidence>
<evidence type="ECO:0000256" key="11">
    <source>
        <dbReference type="ARBA" id="ARBA00023004"/>
    </source>
</evidence>
<dbReference type="GO" id="GO:0034647">
    <property type="term" value="F:histone H3K4me/H3K4me2/H3K4me3 demethylase activity"/>
    <property type="evidence" value="ECO:0007669"/>
    <property type="project" value="UniProtKB-EC"/>
</dbReference>
<dbReference type="GO" id="GO:0003677">
    <property type="term" value="F:DNA binding"/>
    <property type="evidence" value="ECO:0007669"/>
    <property type="project" value="InterPro"/>
</dbReference>
<keyword evidence="8" id="KW-0156">Chromatin regulator</keyword>
<dbReference type="SMART" id="SM00249">
    <property type="entry name" value="PHD"/>
    <property type="match status" value="1"/>
</dbReference>
<comment type="cofactor">
    <cofactor evidence="1">
        <name>Fe(2+)</name>
        <dbReference type="ChEBI" id="CHEBI:29033"/>
    </cofactor>
</comment>
<keyword evidence="19" id="KW-0808">Transferase</keyword>
<evidence type="ECO:0000256" key="7">
    <source>
        <dbReference type="ARBA" id="ARBA00022833"/>
    </source>
</evidence>
<dbReference type="InterPro" id="IPR011011">
    <property type="entry name" value="Znf_FYVE_PHD"/>
</dbReference>
<gene>
    <name evidence="19" type="primary">lsd</name>
</gene>
<comment type="subcellular location">
    <subcellularLocation>
        <location evidence="2">Nucleus</location>
    </subcellularLocation>
</comment>
<dbReference type="SMART" id="SM01014">
    <property type="entry name" value="ARID"/>
    <property type="match status" value="1"/>
</dbReference>
<dbReference type="Pfam" id="PF02373">
    <property type="entry name" value="JmjC"/>
    <property type="match status" value="1"/>
</dbReference>
<dbReference type="InterPro" id="IPR004198">
    <property type="entry name" value="Znf_C5HC2"/>
</dbReference>
<name>A0A481NV48_DUGJA</name>
<dbReference type="PANTHER" id="PTHR10694:SF33">
    <property type="entry name" value="LYSINE-SPECIFIC DEMETHYLASE 5"/>
    <property type="match status" value="1"/>
</dbReference>
<evidence type="ECO:0000256" key="13">
    <source>
        <dbReference type="ARBA" id="ARBA00048734"/>
    </source>
</evidence>
<feature type="domain" description="JmjC" evidence="18">
    <location>
        <begin position="410"/>
        <end position="576"/>
    </location>
</feature>
<dbReference type="InterPro" id="IPR001965">
    <property type="entry name" value="Znf_PHD"/>
</dbReference>
<evidence type="ECO:0000256" key="4">
    <source>
        <dbReference type="ARBA" id="ARBA00012902"/>
    </source>
</evidence>
<comment type="similarity">
    <text evidence="3">Belongs to the JARID1 histone demethylase family.</text>
</comment>
<evidence type="ECO:0000313" key="19">
    <source>
        <dbReference type="EMBL" id="QAV53948.1"/>
    </source>
</evidence>